<keyword evidence="4" id="KW-0472">Membrane</keyword>
<evidence type="ECO:0000256" key="1">
    <source>
        <dbReference type="ARBA" id="ARBA00022722"/>
    </source>
</evidence>
<sequence length="236" mass="25943">MPSLPRAVRSAFSFRAALAALFIGVLAVLCFFLYPLMAPEAEIWRVRVARVVDGDSLVLATGEQLRLRGIGAPDLKHREHPEQYYGMEAKKILAYSVAGRELFLDRGELGTDRHGRLIGVARLADGRMLNLLMVEEGAAFAYPHTEDRDSGLASILLEAQREAMRQGKGFWPRILSMPSASGGYVGSRSSLRFHSASCAETAKISRANRIVFSSLRQAFDAGYAPAKECTSWPVVQ</sequence>
<dbReference type="KEGG" id="doa:AXF15_11620"/>
<keyword evidence="4" id="KW-0812">Transmembrane</keyword>
<evidence type="ECO:0000259" key="5">
    <source>
        <dbReference type="PROSITE" id="PS50830"/>
    </source>
</evidence>
<dbReference type="Pfam" id="PF00565">
    <property type="entry name" value="SNase"/>
    <property type="match status" value="1"/>
</dbReference>
<evidence type="ECO:0000256" key="3">
    <source>
        <dbReference type="ARBA" id="ARBA00022801"/>
    </source>
</evidence>
<evidence type="ECO:0000256" key="2">
    <source>
        <dbReference type="ARBA" id="ARBA00022759"/>
    </source>
</evidence>
<name>A0A0X8JRP9_9BACT</name>
<dbReference type="Proteomes" id="UP000063964">
    <property type="component" value="Chromosome"/>
</dbReference>
<evidence type="ECO:0000313" key="6">
    <source>
        <dbReference type="EMBL" id="AMD93684.1"/>
    </source>
</evidence>
<keyword evidence="4" id="KW-1133">Transmembrane helix</keyword>
<dbReference type="OrthoDB" id="4376109at2"/>
<proteinExistence type="predicted"/>
<dbReference type="EMBL" id="CP014230">
    <property type="protein sequence ID" value="AMD93684.1"/>
    <property type="molecule type" value="Genomic_DNA"/>
</dbReference>
<feature type="domain" description="TNase-like" evidence="5">
    <location>
        <begin position="42"/>
        <end position="173"/>
    </location>
</feature>
<dbReference type="InterPro" id="IPR035437">
    <property type="entry name" value="SNase_OB-fold_sf"/>
</dbReference>
<dbReference type="RefSeq" id="WP_066607696.1">
    <property type="nucleotide sequence ID" value="NZ_CP014230.1"/>
</dbReference>
<gene>
    <name evidence="6" type="ORF">AXF15_11620</name>
</gene>
<dbReference type="SUPFAM" id="SSF50199">
    <property type="entry name" value="Staphylococcal nuclease"/>
    <property type="match status" value="1"/>
</dbReference>
<keyword evidence="7" id="KW-1185">Reference proteome</keyword>
<dbReference type="SUPFAM" id="SSF57884">
    <property type="entry name" value="Ada DNA repair protein, N-terminal domain (N-Ada 10)"/>
    <property type="match status" value="1"/>
</dbReference>
<dbReference type="InterPro" id="IPR016071">
    <property type="entry name" value="Staphylococal_nuclease_OB-fold"/>
</dbReference>
<dbReference type="PANTHER" id="PTHR12302:SF3">
    <property type="entry name" value="SERINE_THREONINE-PROTEIN KINASE 31"/>
    <property type="match status" value="1"/>
</dbReference>
<accession>A0A0X8JRP9</accession>
<keyword evidence="2" id="KW-0255">Endonuclease</keyword>
<dbReference type="Gene3D" id="2.40.50.90">
    <property type="match status" value="1"/>
</dbReference>
<organism evidence="6 7">
    <name type="scientific">Desulfomicrobium orale DSM 12838</name>
    <dbReference type="NCBI Taxonomy" id="888061"/>
    <lineage>
        <taxon>Bacteria</taxon>
        <taxon>Pseudomonadati</taxon>
        <taxon>Thermodesulfobacteriota</taxon>
        <taxon>Desulfovibrionia</taxon>
        <taxon>Desulfovibrionales</taxon>
        <taxon>Desulfomicrobiaceae</taxon>
        <taxon>Desulfomicrobium</taxon>
    </lineage>
</organism>
<evidence type="ECO:0000256" key="4">
    <source>
        <dbReference type="SAM" id="Phobius"/>
    </source>
</evidence>
<feature type="transmembrane region" description="Helical" evidence="4">
    <location>
        <begin position="12"/>
        <end position="37"/>
    </location>
</feature>
<evidence type="ECO:0000313" key="7">
    <source>
        <dbReference type="Proteomes" id="UP000063964"/>
    </source>
</evidence>
<keyword evidence="1" id="KW-0540">Nuclease</keyword>
<dbReference type="PROSITE" id="PS50830">
    <property type="entry name" value="TNASE_3"/>
    <property type="match status" value="1"/>
</dbReference>
<dbReference type="SMART" id="SM00318">
    <property type="entry name" value="SNc"/>
    <property type="match status" value="1"/>
</dbReference>
<dbReference type="InterPro" id="IPR035451">
    <property type="entry name" value="Ada-like_dom_sf"/>
</dbReference>
<dbReference type="STRING" id="888061.AXF15_11620"/>
<keyword evidence="3" id="KW-0378">Hydrolase</keyword>
<dbReference type="GO" id="GO:0004519">
    <property type="term" value="F:endonuclease activity"/>
    <property type="evidence" value="ECO:0007669"/>
    <property type="project" value="UniProtKB-KW"/>
</dbReference>
<dbReference type="Gene3D" id="3.40.10.10">
    <property type="entry name" value="DNA Methylphosphotriester Repair Domain"/>
    <property type="match status" value="1"/>
</dbReference>
<dbReference type="PANTHER" id="PTHR12302">
    <property type="entry name" value="EBNA2 BINDING PROTEIN P100"/>
    <property type="match status" value="1"/>
</dbReference>
<reference evidence="7" key="1">
    <citation type="submission" date="2016-02" db="EMBL/GenBank/DDBJ databases">
        <authorList>
            <person name="Holder M.E."/>
            <person name="Ajami N.J."/>
            <person name="Petrosino J.F."/>
        </authorList>
    </citation>
    <scope>NUCLEOTIDE SEQUENCE [LARGE SCALE GENOMIC DNA]</scope>
    <source>
        <strain evidence="7">DSM 12838</strain>
    </source>
</reference>
<protein>
    <recommendedName>
        <fullName evidence="5">TNase-like domain-containing protein</fullName>
    </recommendedName>
</protein>
<dbReference type="AlphaFoldDB" id="A0A0X8JRP9"/>
<dbReference type="GO" id="GO:0016787">
    <property type="term" value="F:hydrolase activity"/>
    <property type="evidence" value="ECO:0007669"/>
    <property type="project" value="UniProtKB-KW"/>
</dbReference>